<evidence type="ECO:0000313" key="2">
    <source>
        <dbReference type="Proteomes" id="UP001317191"/>
    </source>
</evidence>
<proteinExistence type="predicted"/>
<evidence type="ECO:0000313" key="1">
    <source>
        <dbReference type="EMBL" id="MCL9809786.1"/>
    </source>
</evidence>
<protein>
    <submittedName>
        <fullName evidence="1">Uncharacterized protein</fullName>
    </submittedName>
</protein>
<gene>
    <name evidence="1" type="ORF">NAT50_10495</name>
</gene>
<organism evidence="1 2">
    <name type="scientific">Flavobacterium luminosum</name>
    <dbReference type="NCBI Taxonomy" id="2949086"/>
    <lineage>
        <taxon>Bacteria</taxon>
        <taxon>Pseudomonadati</taxon>
        <taxon>Bacteroidota</taxon>
        <taxon>Flavobacteriia</taxon>
        <taxon>Flavobacteriales</taxon>
        <taxon>Flavobacteriaceae</taxon>
        <taxon>Flavobacterium</taxon>
    </lineage>
</organism>
<keyword evidence="2" id="KW-1185">Reference proteome</keyword>
<dbReference type="RefSeq" id="WP_250593181.1">
    <property type="nucleotide sequence ID" value="NZ_JAMLJM010000008.1"/>
</dbReference>
<dbReference type="EMBL" id="JAMLJM010000008">
    <property type="protein sequence ID" value="MCL9809786.1"/>
    <property type="molecule type" value="Genomic_DNA"/>
</dbReference>
<name>A0ABT0TQL6_9FLAO</name>
<dbReference type="Proteomes" id="UP001317191">
    <property type="component" value="Unassembled WGS sequence"/>
</dbReference>
<comment type="caution">
    <text evidence="1">The sequence shown here is derived from an EMBL/GenBank/DDBJ whole genome shotgun (WGS) entry which is preliminary data.</text>
</comment>
<sequence>MQKKIYLAFILIFPFYLMAQNINTTEYKISMIGNSQEIYLIKENDNYSGFIISSFYKPSKRFLGLTLRKHEALNIKTDLDSDLVKKTMSELKNMGIDNLQNCEENIDCNKINFLDPDFLVFDIKNGDSISSYKFKEVYPENNSKDIIEKNAIRRTAQILITVINENLDLKTQFKFALRKMKKPYCYDCGGISSCCVK</sequence>
<reference evidence="1 2" key="1">
    <citation type="submission" date="2022-05" db="EMBL/GenBank/DDBJ databases">
        <title>Flavobacterium sp., isolated from activated sludge.</title>
        <authorList>
            <person name="Ran Q."/>
        </authorList>
    </citation>
    <scope>NUCLEOTIDE SEQUENCE [LARGE SCALE GENOMIC DNA]</scope>
    <source>
        <strain evidence="1 2">HXWNR70</strain>
    </source>
</reference>
<accession>A0ABT0TQL6</accession>